<dbReference type="InterPro" id="IPR013783">
    <property type="entry name" value="Ig-like_fold"/>
</dbReference>
<evidence type="ECO:0000313" key="3">
    <source>
        <dbReference type="Proteomes" id="UP000694523"/>
    </source>
</evidence>
<evidence type="ECO:0000313" key="2">
    <source>
        <dbReference type="Ensembl" id="ENSNMLP00000017676.1"/>
    </source>
</evidence>
<name>A0A8C6T7R2_9GOBI</name>
<organism evidence="2 3">
    <name type="scientific">Neogobius melanostomus</name>
    <name type="common">round goby</name>
    <dbReference type="NCBI Taxonomy" id="47308"/>
    <lineage>
        <taxon>Eukaryota</taxon>
        <taxon>Metazoa</taxon>
        <taxon>Chordata</taxon>
        <taxon>Craniata</taxon>
        <taxon>Vertebrata</taxon>
        <taxon>Euteleostomi</taxon>
        <taxon>Actinopterygii</taxon>
        <taxon>Neopterygii</taxon>
        <taxon>Teleostei</taxon>
        <taxon>Neoteleostei</taxon>
        <taxon>Acanthomorphata</taxon>
        <taxon>Gobiaria</taxon>
        <taxon>Gobiiformes</taxon>
        <taxon>Gobioidei</taxon>
        <taxon>Gobiidae</taxon>
        <taxon>Benthophilinae</taxon>
        <taxon>Neogobiini</taxon>
        <taxon>Neogobius</taxon>
    </lineage>
</organism>
<evidence type="ECO:0000259" key="1">
    <source>
        <dbReference type="Pfam" id="PF07654"/>
    </source>
</evidence>
<reference evidence="2" key="1">
    <citation type="submission" date="2025-08" db="UniProtKB">
        <authorList>
            <consortium name="Ensembl"/>
        </authorList>
    </citation>
    <scope>IDENTIFICATION</scope>
</reference>
<dbReference type="Pfam" id="PF07654">
    <property type="entry name" value="C1-set"/>
    <property type="match status" value="1"/>
</dbReference>
<keyword evidence="3" id="KW-1185">Reference proteome</keyword>
<dbReference type="Ensembl" id="ENSNMLT00000019884.1">
    <property type="protein sequence ID" value="ENSNMLP00000017676.1"/>
    <property type="gene ID" value="ENSNMLG00000011680.1"/>
</dbReference>
<proteinExistence type="predicted"/>
<dbReference type="SUPFAM" id="SSF48726">
    <property type="entry name" value="Immunoglobulin"/>
    <property type="match status" value="1"/>
</dbReference>
<protein>
    <recommendedName>
        <fullName evidence="1">Immunoglobulin C1-set domain-containing protein</fullName>
    </recommendedName>
</protein>
<accession>A0A8C6T7R2</accession>
<sequence>MIHIFKLSFRALKVFTKIVYRDIFLPPKVELYSRGPGEFSNPNILICHVSEFHRPGHHLELLMDGKVLPKANQTDLAFEENWYYHLTKHAHFIPRKAASTAQLDNLCNLKK</sequence>
<reference evidence="2" key="2">
    <citation type="submission" date="2025-09" db="UniProtKB">
        <authorList>
            <consortium name="Ensembl"/>
        </authorList>
    </citation>
    <scope>IDENTIFICATION</scope>
</reference>
<dbReference type="Proteomes" id="UP000694523">
    <property type="component" value="Unplaced"/>
</dbReference>
<dbReference type="Gene3D" id="2.60.40.10">
    <property type="entry name" value="Immunoglobulins"/>
    <property type="match status" value="1"/>
</dbReference>
<dbReference type="InterPro" id="IPR003597">
    <property type="entry name" value="Ig_C1-set"/>
</dbReference>
<feature type="domain" description="Immunoglobulin C1-set" evidence="1">
    <location>
        <begin position="29"/>
        <end position="98"/>
    </location>
</feature>
<dbReference type="InterPro" id="IPR036179">
    <property type="entry name" value="Ig-like_dom_sf"/>
</dbReference>
<dbReference type="AlphaFoldDB" id="A0A8C6T7R2"/>